<dbReference type="InterPro" id="IPR006171">
    <property type="entry name" value="TOPRIM_dom"/>
</dbReference>
<sequence>MNFEQAMIAHGLMPRQIVADGKWYRCRTVDKPRKMNGAYLLWLNGQRGFYKNFATDDDYCEWRSDKPVAIADQRAMDERIKRLRQQEAAARSRSINRMREHWEKLPILTEWHAYIERKGLSLRGCQGVRLEGDDLVIPMYRGGALVSLQNITMDGQKLYRKGCSTRGASFVMARTGSTVTCFVEGFATGLAVFQTVTNASVVVCFDAQNLIAVAKDTKVRGMAVVCADNDWQTQRDRGINKGVENGRKAAETIGCGLAYPEGIKGTDWADALLEWGDRGAAKVRMQIMKGARLVI</sequence>
<comment type="caution">
    <text evidence="2">The sequence shown here is derived from an EMBL/GenBank/DDBJ whole genome shotgun (WGS) entry which is preliminary data.</text>
</comment>
<dbReference type="AlphaFoldDB" id="A0A4Y8N172"/>
<protein>
    <submittedName>
        <fullName evidence="2">Topoisomerase</fullName>
    </submittedName>
</protein>
<name>A0A4Y8N172_9BURK</name>
<dbReference type="GO" id="GO:0016853">
    <property type="term" value="F:isomerase activity"/>
    <property type="evidence" value="ECO:0007669"/>
    <property type="project" value="UniProtKB-KW"/>
</dbReference>
<dbReference type="Pfam" id="PF13362">
    <property type="entry name" value="Toprim_3"/>
    <property type="match status" value="1"/>
</dbReference>
<evidence type="ECO:0000313" key="2">
    <source>
        <dbReference type="EMBL" id="TFE43586.1"/>
    </source>
</evidence>
<gene>
    <name evidence="2" type="ORF">E2553_00175</name>
</gene>
<keyword evidence="2" id="KW-0413">Isomerase</keyword>
<feature type="domain" description="Toprim" evidence="1">
    <location>
        <begin position="183"/>
        <end position="276"/>
    </location>
</feature>
<reference evidence="2 3" key="1">
    <citation type="submission" date="2019-03" db="EMBL/GenBank/DDBJ databases">
        <title>Complete Genome Sequence of Paraburkholderia dipogonis ICMP 19430T, a Nitrogen-fixing Symbiont of the South African Invasive Legume Dipogon lignosus in New Zealand.</title>
        <authorList>
            <person name="De Meyer S.E."/>
        </authorList>
    </citation>
    <scope>NUCLEOTIDE SEQUENCE [LARGE SCALE GENOMIC DNA]</scope>
    <source>
        <strain evidence="2 3">ICMP 19430</strain>
    </source>
</reference>
<evidence type="ECO:0000313" key="3">
    <source>
        <dbReference type="Proteomes" id="UP000297385"/>
    </source>
</evidence>
<dbReference type="Proteomes" id="UP000297385">
    <property type="component" value="Unassembled WGS sequence"/>
</dbReference>
<organism evidence="2 3">
    <name type="scientific">Paraburkholderia dipogonis</name>
    <dbReference type="NCBI Taxonomy" id="1211383"/>
    <lineage>
        <taxon>Bacteria</taxon>
        <taxon>Pseudomonadati</taxon>
        <taxon>Pseudomonadota</taxon>
        <taxon>Betaproteobacteria</taxon>
        <taxon>Burkholderiales</taxon>
        <taxon>Burkholderiaceae</taxon>
        <taxon>Paraburkholderia</taxon>
    </lineage>
</organism>
<accession>A0A4Y8N172</accession>
<dbReference type="GeneID" id="97307202"/>
<dbReference type="EMBL" id="SNVI01000001">
    <property type="protein sequence ID" value="TFE43586.1"/>
    <property type="molecule type" value="Genomic_DNA"/>
</dbReference>
<dbReference type="RefSeq" id="WP_134455536.1">
    <property type="nucleotide sequence ID" value="NZ_JBHMFL010000042.1"/>
</dbReference>
<proteinExistence type="predicted"/>
<evidence type="ECO:0000259" key="1">
    <source>
        <dbReference type="Pfam" id="PF13362"/>
    </source>
</evidence>